<organism evidence="2 3">
    <name type="scientific">Mycoplasma capricolum subsp. capripneumoniae 87001</name>
    <dbReference type="NCBI Taxonomy" id="1124992"/>
    <lineage>
        <taxon>Bacteria</taxon>
        <taxon>Bacillati</taxon>
        <taxon>Mycoplasmatota</taxon>
        <taxon>Mollicutes</taxon>
        <taxon>Mycoplasmataceae</taxon>
        <taxon>Mycoplasma</taxon>
    </lineage>
</organism>
<gene>
    <name evidence="2" type="ORF">MCCG_0944</name>
</gene>
<sequence length="38" mass="4635">MSANFILNLNFNYLILAIFFLSLTIILNYKNTFNFYFY</sequence>
<dbReference type="AlphaFoldDB" id="A0A9N7BQJ0"/>
<keyword evidence="1" id="KW-0812">Transmembrane</keyword>
<keyword evidence="1" id="KW-1133">Transmembrane helix</keyword>
<keyword evidence="3" id="KW-1185">Reference proteome</keyword>
<dbReference type="Proteomes" id="UP000031910">
    <property type="component" value="Chromosome"/>
</dbReference>
<keyword evidence="1" id="KW-0472">Membrane</keyword>
<accession>A0A9N7BQJ0</accession>
<evidence type="ECO:0000256" key="1">
    <source>
        <dbReference type="SAM" id="Phobius"/>
    </source>
</evidence>
<dbReference type="KEGG" id="mcai:MCCG_0944"/>
<name>A0A9N7BQJ0_MYCCC</name>
<evidence type="ECO:0000313" key="3">
    <source>
        <dbReference type="Proteomes" id="UP000031910"/>
    </source>
</evidence>
<protein>
    <submittedName>
        <fullName evidence="2">Uncharacterized protein</fullName>
    </submittedName>
</protein>
<proteinExistence type="predicted"/>
<feature type="transmembrane region" description="Helical" evidence="1">
    <location>
        <begin position="12"/>
        <end position="29"/>
    </location>
</feature>
<reference evidence="2 3" key="1">
    <citation type="submission" date="2013-12" db="EMBL/GenBank/DDBJ databases">
        <authorList>
            <person name="Wang R."/>
            <person name="Li Y."/>
            <person name="Zheng H."/>
            <person name="Xin J."/>
        </authorList>
    </citation>
    <scope>NUCLEOTIDE SEQUENCE [LARGE SCALE GENOMIC DNA]</scope>
    <source>
        <strain evidence="2 3">87001</strain>
    </source>
</reference>
<evidence type="ECO:0000313" key="2">
    <source>
        <dbReference type="EMBL" id="AJK51861.1"/>
    </source>
</evidence>
<dbReference type="EMBL" id="CP006959">
    <property type="protein sequence ID" value="AJK51861.1"/>
    <property type="molecule type" value="Genomic_DNA"/>
</dbReference>